<dbReference type="PANTHER" id="PTHR11632">
    <property type="entry name" value="SUCCINATE DEHYDROGENASE 2 FLAVOPROTEIN SUBUNIT"/>
    <property type="match status" value="1"/>
</dbReference>
<dbReference type="InterPro" id="IPR037099">
    <property type="entry name" value="Fum_R/Succ_DH_flav-like_C_sf"/>
</dbReference>
<dbReference type="GO" id="GO:0005739">
    <property type="term" value="C:mitochondrion"/>
    <property type="evidence" value="ECO:0007669"/>
    <property type="project" value="GOC"/>
</dbReference>
<evidence type="ECO:0000256" key="4">
    <source>
        <dbReference type="ARBA" id="ARBA00008040"/>
    </source>
</evidence>
<keyword evidence="10" id="KW-0249">Electron transport</keyword>
<reference evidence="14" key="1">
    <citation type="submission" date="2023-04" db="EMBL/GenBank/DDBJ databases">
        <title>Ambrosiozyma monospora NBRC 1965.</title>
        <authorList>
            <person name="Ichikawa N."/>
            <person name="Sato H."/>
            <person name="Tonouchi N."/>
        </authorList>
    </citation>
    <scope>NUCLEOTIDE SEQUENCE</scope>
    <source>
        <strain evidence="14">NBRC 1965</strain>
    </source>
</reference>
<dbReference type="PANTHER" id="PTHR11632:SF51">
    <property type="entry name" value="SUCCINATE DEHYDROGENASE [UBIQUINONE] FLAVOPROTEIN SUBUNIT, MITOCHONDRIAL"/>
    <property type="match status" value="1"/>
</dbReference>
<keyword evidence="8" id="KW-0285">Flavoprotein</keyword>
<evidence type="ECO:0000256" key="12">
    <source>
        <dbReference type="ARBA" id="ARBA00023136"/>
    </source>
</evidence>
<dbReference type="Proteomes" id="UP001165063">
    <property type="component" value="Unassembled WGS sequence"/>
</dbReference>
<evidence type="ECO:0000313" key="15">
    <source>
        <dbReference type="Proteomes" id="UP001165063"/>
    </source>
</evidence>
<dbReference type="OrthoDB" id="71672at2759"/>
<evidence type="ECO:0000259" key="13">
    <source>
        <dbReference type="Pfam" id="PF02910"/>
    </source>
</evidence>
<dbReference type="EMBL" id="BSXU01010001">
    <property type="protein sequence ID" value="GME70520.1"/>
    <property type="molecule type" value="Genomic_DNA"/>
</dbReference>
<dbReference type="GO" id="GO:0050660">
    <property type="term" value="F:flavin adenine dinucleotide binding"/>
    <property type="evidence" value="ECO:0007669"/>
    <property type="project" value="TreeGrafter"/>
</dbReference>
<dbReference type="FunFam" id="4.10.80.40:FF:000002">
    <property type="entry name" value="Succinate dehydrogenase [ubiquinone] flavoprotein subunit, mitochondrial"/>
    <property type="match status" value="1"/>
</dbReference>
<proteinExistence type="inferred from homology"/>
<dbReference type="GO" id="GO:0008177">
    <property type="term" value="F:succinate dehydrogenase (quinone) activity"/>
    <property type="evidence" value="ECO:0007669"/>
    <property type="project" value="UniProtKB-EC"/>
</dbReference>
<dbReference type="SUPFAM" id="SSF46977">
    <property type="entry name" value="Succinate dehydrogenase/fumarate reductase flavoprotein C-terminal domain"/>
    <property type="match status" value="1"/>
</dbReference>
<evidence type="ECO:0000256" key="10">
    <source>
        <dbReference type="ARBA" id="ARBA00022982"/>
    </source>
</evidence>
<evidence type="ECO:0000256" key="7">
    <source>
        <dbReference type="ARBA" id="ARBA00022532"/>
    </source>
</evidence>
<dbReference type="GO" id="GO:0016020">
    <property type="term" value="C:membrane"/>
    <property type="evidence" value="ECO:0007669"/>
    <property type="project" value="UniProtKB-SubCell"/>
</dbReference>
<dbReference type="AlphaFoldDB" id="A0A9W6T0Y6"/>
<evidence type="ECO:0000256" key="11">
    <source>
        <dbReference type="ARBA" id="ARBA00023002"/>
    </source>
</evidence>
<dbReference type="GO" id="GO:0006099">
    <property type="term" value="P:tricarboxylic acid cycle"/>
    <property type="evidence" value="ECO:0007669"/>
    <property type="project" value="UniProtKB-KW"/>
</dbReference>
<evidence type="ECO:0000256" key="9">
    <source>
        <dbReference type="ARBA" id="ARBA00022827"/>
    </source>
</evidence>
<dbReference type="Gene3D" id="1.20.58.100">
    <property type="entry name" value="Fumarate reductase/succinate dehydrogenase flavoprotein-like, C-terminal domain"/>
    <property type="match status" value="1"/>
</dbReference>
<keyword evidence="9" id="KW-0274">FAD</keyword>
<evidence type="ECO:0000256" key="5">
    <source>
        <dbReference type="ARBA" id="ARBA00012792"/>
    </source>
</evidence>
<sequence>MQKSMQKHIAVFREQATMDEGVKQMIEIDKKFARVKTTDRSMIWNSDMVETLELQNLLTCAIQTAKSASLRMESRGAHARDDIQERDDVNWMKHSLSWQQKSGDEVKLTYRDVISHTLDENECKPVPPTARVY</sequence>
<dbReference type="FunFam" id="1.20.58.100:FF:000001">
    <property type="entry name" value="Succinate dehydrogenase flavoprotein subunit (SdhA)"/>
    <property type="match status" value="1"/>
</dbReference>
<dbReference type="Gene3D" id="4.10.80.40">
    <property type="entry name" value="succinate dehydrogenase protein domain"/>
    <property type="match status" value="1"/>
</dbReference>
<dbReference type="InterPro" id="IPR015939">
    <property type="entry name" value="Fum_Rdtase/Succ_DH_flav-like_C"/>
</dbReference>
<dbReference type="GO" id="GO:0006121">
    <property type="term" value="P:mitochondrial electron transport, succinate to ubiquinone"/>
    <property type="evidence" value="ECO:0007669"/>
    <property type="project" value="TreeGrafter"/>
</dbReference>
<dbReference type="EC" id="1.3.5.1" evidence="5"/>
<dbReference type="Pfam" id="PF02910">
    <property type="entry name" value="Succ_DH_flav_C"/>
    <property type="match status" value="1"/>
</dbReference>
<name>A0A9W6T0Y6_AMBMO</name>
<keyword evidence="12" id="KW-0472">Membrane</keyword>
<accession>A0A9W6T0Y6</accession>
<dbReference type="GO" id="GO:0009055">
    <property type="term" value="F:electron transfer activity"/>
    <property type="evidence" value="ECO:0007669"/>
    <property type="project" value="TreeGrafter"/>
</dbReference>
<evidence type="ECO:0000256" key="1">
    <source>
        <dbReference type="ARBA" id="ARBA00001974"/>
    </source>
</evidence>
<comment type="subcellular location">
    <subcellularLocation>
        <location evidence="2">Membrane</location>
        <topology evidence="2">Peripheral membrane protein</topology>
    </subcellularLocation>
</comment>
<comment type="pathway">
    <text evidence="3">Carbohydrate metabolism; tricarboxylic acid cycle.</text>
</comment>
<evidence type="ECO:0000256" key="2">
    <source>
        <dbReference type="ARBA" id="ARBA00004170"/>
    </source>
</evidence>
<keyword evidence="11" id="KW-0560">Oxidoreductase</keyword>
<evidence type="ECO:0000256" key="8">
    <source>
        <dbReference type="ARBA" id="ARBA00022630"/>
    </source>
</evidence>
<evidence type="ECO:0000256" key="3">
    <source>
        <dbReference type="ARBA" id="ARBA00005163"/>
    </source>
</evidence>
<keyword evidence="7" id="KW-0816">Tricarboxylic acid cycle</keyword>
<gene>
    <name evidence="14" type="ORF">Amon01_000918700</name>
</gene>
<keyword evidence="15" id="KW-1185">Reference proteome</keyword>
<feature type="domain" description="Fumarate reductase/succinate dehydrogenase flavoprotein-like C-terminal" evidence="13">
    <location>
        <begin position="1"/>
        <end position="133"/>
    </location>
</feature>
<evidence type="ECO:0000256" key="6">
    <source>
        <dbReference type="ARBA" id="ARBA00022448"/>
    </source>
</evidence>
<comment type="similarity">
    <text evidence="4">Belongs to the FAD-dependent oxidoreductase 2 family. FRD/SDH subfamily.</text>
</comment>
<keyword evidence="6" id="KW-0813">Transport</keyword>
<protein>
    <recommendedName>
        <fullName evidence="5">succinate dehydrogenase</fullName>
        <ecNumber evidence="5">1.3.5.1</ecNumber>
    </recommendedName>
</protein>
<evidence type="ECO:0000313" key="14">
    <source>
        <dbReference type="EMBL" id="GME70520.1"/>
    </source>
</evidence>
<comment type="caution">
    <text evidence="14">The sequence shown here is derived from an EMBL/GenBank/DDBJ whole genome shotgun (WGS) entry which is preliminary data.</text>
</comment>
<dbReference type="InterPro" id="IPR030664">
    <property type="entry name" value="SdhA/FrdA/AprA"/>
</dbReference>
<comment type="cofactor">
    <cofactor evidence="1">
        <name>FAD</name>
        <dbReference type="ChEBI" id="CHEBI:57692"/>
    </cofactor>
</comment>
<organism evidence="14 15">
    <name type="scientific">Ambrosiozyma monospora</name>
    <name type="common">Yeast</name>
    <name type="synonym">Endomycopsis monosporus</name>
    <dbReference type="NCBI Taxonomy" id="43982"/>
    <lineage>
        <taxon>Eukaryota</taxon>
        <taxon>Fungi</taxon>
        <taxon>Dikarya</taxon>
        <taxon>Ascomycota</taxon>
        <taxon>Saccharomycotina</taxon>
        <taxon>Pichiomycetes</taxon>
        <taxon>Pichiales</taxon>
        <taxon>Pichiaceae</taxon>
        <taxon>Ambrosiozyma</taxon>
    </lineage>
</organism>